<keyword evidence="2" id="KW-1185">Reference proteome</keyword>
<sequence length="62" mass="7507">MEEQAKFVADVLLTKEFTIKDEMQVMSLQLALNNPDSPLRTYYRQWEKAWRMKQRMLVKVKT</sequence>
<proteinExistence type="predicted"/>
<reference evidence="1 2" key="1">
    <citation type="submission" date="2013-12" db="EMBL/GenBank/DDBJ databases">
        <title>Draft genome of the parsitic nematode Ancylostoma duodenale.</title>
        <authorList>
            <person name="Mitreva M."/>
        </authorList>
    </citation>
    <scope>NUCLEOTIDE SEQUENCE [LARGE SCALE GENOMIC DNA]</scope>
    <source>
        <strain evidence="1 2">Zhejiang</strain>
    </source>
</reference>
<accession>A0A0C2CK62</accession>
<name>A0A0C2CK62_9BILA</name>
<dbReference type="EMBL" id="KN750530">
    <property type="protein sequence ID" value="KIH50177.1"/>
    <property type="molecule type" value="Genomic_DNA"/>
</dbReference>
<protein>
    <submittedName>
        <fullName evidence="1">Uncharacterized protein</fullName>
    </submittedName>
</protein>
<dbReference type="Proteomes" id="UP000054047">
    <property type="component" value="Unassembled WGS sequence"/>
</dbReference>
<evidence type="ECO:0000313" key="1">
    <source>
        <dbReference type="EMBL" id="KIH50177.1"/>
    </source>
</evidence>
<gene>
    <name evidence="1" type="ORF">ANCDUO_19746</name>
</gene>
<dbReference type="AlphaFoldDB" id="A0A0C2CK62"/>
<organism evidence="1 2">
    <name type="scientific">Ancylostoma duodenale</name>
    <dbReference type="NCBI Taxonomy" id="51022"/>
    <lineage>
        <taxon>Eukaryota</taxon>
        <taxon>Metazoa</taxon>
        <taxon>Ecdysozoa</taxon>
        <taxon>Nematoda</taxon>
        <taxon>Chromadorea</taxon>
        <taxon>Rhabditida</taxon>
        <taxon>Rhabditina</taxon>
        <taxon>Rhabditomorpha</taxon>
        <taxon>Strongyloidea</taxon>
        <taxon>Ancylostomatidae</taxon>
        <taxon>Ancylostomatinae</taxon>
        <taxon>Ancylostoma</taxon>
    </lineage>
</organism>
<dbReference type="OrthoDB" id="5865803at2759"/>
<evidence type="ECO:0000313" key="2">
    <source>
        <dbReference type="Proteomes" id="UP000054047"/>
    </source>
</evidence>